<gene>
    <name evidence="4" type="ORF">CLOHYLEM_05456</name>
</gene>
<reference evidence="4" key="1">
    <citation type="submission" date="2009-02" db="EMBL/GenBank/DDBJ databases">
        <authorList>
            <person name="Fulton L."/>
            <person name="Clifton S."/>
            <person name="Fulton B."/>
            <person name="Xu J."/>
            <person name="Minx P."/>
            <person name="Pepin K.H."/>
            <person name="Johnson M."/>
            <person name="Bhonagiri V."/>
            <person name="Nash W.E."/>
            <person name="Mardis E.R."/>
            <person name="Wilson R.K."/>
        </authorList>
    </citation>
    <scope>NUCLEOTIDE SEQUENCE [LARGE SCALE GENOMIC DNA]</scope>
    <source>
        <strain evidence="4">DSM 15053</strain>
    </source>
</reference>
<dbReference type="InterPro" id="IPR001647">
    <property type="entry name" value="HTH_TetR"/>
</dbReference>
<dbReference type="PROSITE" id="PS50977">
    <property type="entry name" value="HTH_TETR_2"/>
    <property type="match status" value="1"/>
</dbReference>
<proteinExistence type="predicted"/>
<dbReference type="PANTHER" id="PTHR43479">
    <property type="entry name" value="ACREF/ENVCD OPERON REPRESSOR-RELATED"/>
    <property type="match status" value="1"/>
</dbReference>
<comment type="caution">
    <text evidence="4">The sequence shown here is derived from an EMBL/GenBank/DDBJ whole genome shotgun (WGS) entry which is preliminary data.</text>
</comment>
<dbReference type="Proteomes" id="UP000004893">
    <property type="component" value="Unassembled WGS sequence"/>
</dbReference>
<dbReference type="PANTHER" id="PTHR43479:SF11">
    <property type="entry name" value="ACREF_ENVCD OPERON REPRESSOR-RELATED"/>
    <property type="match status" value="1"/>
</dbReference>
<accession>C0C062</accession>
<evidence type="ECO:0000313" key="5">
    <source>
        <dbReference type="Proteomes" id="UP000004893"/>
    </source>
</evidence>
<dbReference type="HOGENOM" id="CLU_069356_42_0_9"/>
<feature type="DNA-binding region" description="H-T-H motif" evidence="2">
    <location>
        <begin position="35"/>
        <end position="54"/>
    </location>
</feature>
<evidence type="ECO:0000313" key="4">
    <source>
        <dbReference type="EMBL" id="EEG74790.1"/>
    </source>
</evidence>
<evidence type="ECO:0000256" key="1">
    <source>
        <dbReference type="ARBA" id="ARBA00023125"/>
    </source>
</evidence>
<dbReference type="AlphaFoldDB" id="C0C062"/>
<dbReference type="eggNOG" id="COG1309">
    <property type="taxonomic scope" value="Bacteria"/>
</dbReference>
<reference evidence="4" key="2">
    <citation type="submission" date="2013-06" db="EMBL/GenBank/DDBJ databases">
        <title>Draft genome sequence of Clostridium hylemonae (DSM 15053).</title>
        <authorList>
            <person name="Sudarsanam P."/>
            <person name="Ley R."/>
            <person name="Guruge J."/>
            <person name="Turnbaugh P.J."/>
            <person name="Mahowald M."/>
            <person name="Liep D."/>
            <person name="Gordon J."/>
        </authorList>
    </citation>
    <scope>NUCLEOTIDE SEQUENCE</scope>
    <source>
        <strain evidence="4">DSM 15053</strain>
    </source>
</reference>
<dbReference type="STRING" id="553973.CLOHYLEM_05456"/>
<dbReference type="InterPro" id="IPR009057">
    <property type="entry name" value="Homeodomain-like_sf"/>
</dbReference>
<feature type="domain" description="HTH tetR-type" evidence="3">
    <location>
        <begin position="12"/>
        <end position="72"/>
    </location>
</feature>
<dbReference type="InterPro" id="IPR050624">
    <property type="entry name" value="HTH-type_Tx_Regulator"/>
</dbReference>
<keyword evidence="1 2" id="KW-0238">DNA-binding</keyword>
<sequence>MIMPKFSETEKEIIKKKMLQEGERLFTSFGIKKVSIDEIVNASGIAKGSFYSFYPNKESLYMDIAGNLQKKMWSELEGFLNKNRSLPPRILCKKCFLCMFNGLQKYPMLKRADSETAEYLFRKLPREVMEAHSKDDRLEIIKLQEYGIHFNCSIEIAAKILQTLAISFLNLQNDDTDDQQVIMEVILDGVLKEIVCEEHDASQTEVL</sequence>
<evidence type="ECO:0000256" key="2">
    <source>
        <dbReference type="PROSITE-ProRule" id="PRU00335"/>
    </source>
</evidence>
<dbReference type="Pfam" id="PF00440">
    <property type="entry name" value="TetR_N"/>
    <property type="match status" value="1"/>
</dbReference>
<keyword evidence="5" id="KW-1185">Reference proteome</keyword>
<dbReference type="EMBL" id="ABYI02000019">
    <property type="protein sequence ID" value="EEG74790.1"/>
    <property type="molecule type" value="Genomic_DNA"/>
</dbReference>
<evidence type="ECO:0000259" key="3">
    <source>
        <dbReference type="PROSITE" id="PS50977"/>
    </source>
</evidence>
<dbReference type="SUPFAM" id="SSF46689">
    <property type="entry name" value="Homeodomain-like"/>
    <property type="match status" value="1"/>
</dbReference>
<name>C0C062_9FIRM</name>
<dbReference type="Gene3D" id="1.10.357.10">
    <property type="entry name" value="Tetracycline Repressor, domain 2"/>
    <property type="match status" value="1"/>
</dbReference>
<dbReference type="GO" id="GO:0003677">
    <property type="term" value="F:DNA binding"/>
    <property type="evidence" value="ECO:0007669"/>
    <property type="project" value="UniProtKB-UniRule"/>
</dbReference>
<organism evidence="4 5">
    <name type="scientific">[Clostridium] hylemonae DSM 15053</name>
    <dbReference type="NCBI Taxonomy" id="553973"/>
    <lineage>
        <taxon>Bacteria</taxon>
        <taxon>Bacillati</taxon>
        <taxon>Bacillota</taxon>
        <taxon>Clostridia</taxon>
        <taxon>Lachnospirales</taxon>
        <taxon>Lachnospiraceae</taxon>
    </lineage>
</organism>
<protein>
    <submittedName>
        <fullName evidence="4">Transcriptional regulator, TetR family</fullName>
    </submittedName>
</protein>